<dbReference type="AlphaFoldDB" id="X6M2E1"/>
<reference evidence="2 3" key="1">
    <citation type="journal article" date="2013" name="Curr. Biol.">
        <title>The Genome of the Foraminiferan Reticulomyxa filosa.</title>
        <authorList>
            <person name="Glockner G."/>
            <person name="Hulsmann N."/>
            <person name="Schleicher M."/>
            <person name="Noegel A.A."/>
            <person name="Eichinger L."/>
            <person name="Gallinger C."/>
            <person name="Pawlowski J."/>
            <person name="Sierra R."/>
            <person name="Euteneuer U."/>
            <person name="Pillet L."/>
            <person name="Moustafa A."/>
            <person name="Platzer M."/>
            <person name="Groth M."/>
            <person name="Szafranski K."/>
            <person name="Schliwa M."/>
        </authorList>
    </citation>
    <scope>NUCLEOTIDE SEQUENCE [LARGE SCALE GENOMIC DNA]</scope>
</reference>
<accession>X6M2E1</accession>
<dbReference type="EMBL" id="ASPP01026456">
    <property type="protein sequence ID" value="ETO07145.1"/>
    <property type="molecule type" value="Genomic_DNA"/>
</dbReference>
<organism evidence="2 3">
    <name type="scientific">Reticulomyxa filosa</name>
    <dbReference type="NCBI Taxonomy" id="46433"/>
    <lineage>
        <taxon>Eukaryota</taxon>
        <taxon>Sar</taxon>
        <taxon>Rhizaria</taxon>
        <taxon>Retaria</taxon>
        <taxon>Foraminifera</taxon>
        <taxon>Monothalamids</taxon>
        <taxon>Reticulomyxidae</taxon>
        <taxon>Reticulomyxa</taxon>
    </lineage>
</organism>
<dbReference type="Proteomes" id="UP000023152">
    <property type="component" value="Unassembled WGS sequence"/>
</dbReference>
<proteinExistence type="predicted"/>
<keyword evidence="1" id="KW-0812">Transmembrane</keyword>
<evidence type="ECO:0000256" key="1">
    <source>
        <dbReference type="SAM" id="Phobius"/>
    </source>
</evidence>
<evidence type="ECO:0000313" key="3">
    <source>
        <dbReference type="Proteomes" id="UP000023152"/>
    </source>
</evidence>
<keyword evidence="3" id="KW-1185">Reference proteome</keyword>
<feature type="transmembrane region" description="Helical" evidence="1">
    <location>
        <begin position="172"/>
        <end position="197"/>
    </location>
</feature>
<keyword evidence="1" id="KW-1133">Transmembrane helix</keyword>
<feature type="non-terminal residue" evidence="2">
    <location>
        <position position="1"/>
    </location>
</feature>
<keyword evidence="1" id="KW-0472">Membrane</keyword>
<name>X6M2E1_RETFI</name>
<sequence length="202" mass="23407">KKKDRSESRCQKTKAMRRNAFHHFCLRVQSKSSYPGNGDKWQIKNKLKKKQMQRLKKKVYAYFKKAKIQSHHLEQFELLMHCIRAKKQSLHFVQPHHWFNGDGRSCNNDHTPSLHNVDADTDASADIGVAFGDADDDNNNNDNDDNSNGDKNCNDHNNGIIHYLQSLKPENLLSFCCPFPIFTEAALFIFLLAYFHLCVIEI</sequence>
<comment type="caution">
    <text evidence="2">The sequence shown here is derived from an EMBL/GenBank/DDBJ whole genome shotgun (WGS) entry which is preliminary data.</text>
</comment>
<evidence type="ECO:0000313" key="2">
    <source>
        <dbReference type="EMBL" id="ETO07145.1"/>
    </source>
</evidence>
<protein>
    <submittedName>
        <fullName evidence="2">Uncharacterized protein</fullName>
    </submittedName>
</protein>
<gene>
    <name evidence="2" type="ORF">RFI_30247</name>
</gene>